<proteinExistence type="predicted"/>
<reference evidence="1 2" key="1">
    <citation type="submission" date="2021-03" db="EMBL/GenBank/DDBJ databases">
        <title>Genomic Encyclopedia of Type Strains, Phase IV (KMG-IV): sequencing the most valuable type-strain genomes for metagenomic binning, comparative biology and taxonomic classification.</title>
        <authorList>
            <person name="Goeker M."/>
        </authorList>
    </citation>
    <scope>NUCLEOTIDE SEQUENCE [LARGE SCALE GENOMIC DNA]</scope>
    <source>
        <strain evidence="1 2">DSM 28783</strain>
    </source>
</reference>
<dbReference type="Pfam" id="PF09388">
    <property type="entry name" value="SpoOE-like"/>
    <property type="match status" value="1"/>
</dbReference>
<keyword evidence="2" id="KW-1185">Reference proteome</keyword>
<dbReference type="InterPro" id="IPR018540">
    <property type="entry name" value="Spo0E-like"/>
</dbReference>
<dbReference type="SUPFAM" id="SSF140500">
    <property type="entry name" value="BAS1536-like"/>
    <property type="match status" value="1"/>
</dbReference>
<protein>
    <recommendedName>
        <fullName evidence="3">Spo0E like sporulation regulatory protein</fullName>
    </recommendedName>
</protein>
<gene>
    <name evidence="1" type="ORF">J2Z42_002611</name>
</gene>
<dbReference type="InterPro" id="IPR036638">
    <property type="entry name" value="HLH_DNA-bd_sf"/>
</dbReference>
<evidence type="ECO:0000313" key="2">
    <source>
        <dbReference type="Proteomes" id="UP001519307"/>
    </source>
</evidence>
<evidence type="ECO:0008006" key="3">
    <source>
        <dbReference type="Google" id="ProtNLM"/>
    </source>
</evidence>
<accession>A0ABS4KV28</accession>
<evidence type="ECO:0000313" key="1">
    <source>
        <dbReference type="EMBL" id="MBP2033898.1"/>
    </source>
</evidence>
<name>A0ABS4KV28_9CLOT</name>
<dbReference type="InterPro" id="IPR037208">
    <property type="entry name" value="Spo0E-like_sf"/>
</dbReference>
<dbReference type="Proteomes" id="UP001519307">
    <property type="component" value="Unassembled WGS sequence"/>
</dbReference>
<organism evidence="1 2">
    <name type="scientific">Clostridium algifaecis</name>
    <dbReference type="NCBI Taxonomy" id="1472040"/>
    <lineage>
        <taxon>Bacteria</taxon>
        <taxon>Bacillati</taxon>
        <taxon>Bacillota</taxon>
        <taxon>Clostridia</taxon>
        <taxon>Eubacteriales</taxon>
        <taxon>Clostridiaceae</taxon>
        <taxon>Clostridium</taxon>
    </lineage>
</organism>
<sequence>MYETLEELRDSLNIMVDPNEYTREELLKISVQLDNLIVFYYKSPKNKV</sequence>
<dbReference type="RefSeq" id="WP_245331618.1">
    <property type="nucleotide sequence ID" value="NZ_JAGGLM010000025.1"/>
</dbReference>
<dbReference type="EMBL" id="JAGGLM010000025">
    <property type="protein sequence ID" value="MBP2033898.1"/>
    <property type="molecule type" value="Genomic_DNA"/>
</dbReference>
<dbReference type="Gene3D" id="4.10.280.10">
    <property type="entry name" value="Helix-loop-helix DNA-binding domain"/>
    <property type="match status" value="1"/>
</dbReference>
<comment type="caution">
    <text evidence="1">The sequence shown here is derived from an EMBL/GenBank/DDBJ whole genome shotgun (WGS) entry which is preliminary data.</text>
</comment>